<comment type="similarity">
    <text evidence="1">Belongs to the protein kinase superfamily. CAMK Ser/Thr protein kinase family. PIM subfamily.</text>
</comment>
<reference evidence="14" key="1">
    <citation type="submission" date="2021-02" db="EMBL/GenBank/DDBJ databases">
        <title>Comparative genomics reveals that relaxation of natural selection precedes convergent phenotypic evolution of cavefish.</title>
        <authorList>
            <person name="Peng Z."/>
        </authorList>
    </citation>
    <scope>NUCLEOTIDE SEQUENCE</scope>
    <source>
        <tissue evidence="14">Muscle</tissue>
    </source>
</reference>
<keyword evidence="5 10" id="KW-0547">Nucleotide-binding</keyword>
<name>A0A9W7TW10_TRIRA</name>
<feature type="binding site" evidence="10">
    <location>
        <position position="197"/>
    </location>
    <ligand>
        <name>ATP</name>
        <dbReference type="ChEBI" id="CHEBI:30616"/>
    </ligand>
</feature>
<dbReference type="AlphaFoldDB" id="A0A9W7TW10"/>
<dbReference type="SMART" id="SM00220">
    <property type="entry name" value="S_TKc"/>
    <property type="match status" value="1"/>
</dbReference>
<evidence type="ECO:0000256" key="6">
    <source>
        <dbReference type="ARBA" id="ARBA00022777"/>
    </source>
</evidence>
<evidence type="ECO:0000256" key="1">
    <source>
        <dbReference type="ARBA" id="ARBA00005505"/>
    </source>
</evidence>
<comment type="caution">
    <text evidence="14">The sequence shown here is derived from an EMBL/GenBank/DDBJ whole genome shotgun (WGS) entry which is preliminary data.</text>
</comment>
<dbReference type="Gene3D" id="3.30.200.20">
    <property type="entry name" value="Phosphorylase Kinase, domain 1"/>
    <property type="match status" value="1"/>
</dbReference>
<feature type="region of interest" description="Disordered" evidence="12">
    <location>
        <begin position="1"/>
        <end position="153"/>
    </location>
</feature>
<keyword evidence="6 14" id="KW-0418">Kinase</keyword>
<dbReference type="Pfam" id="PF00069">
    <property type="entry name" value="Pkinase"/>
    <property type="match status" value="1"/>
</dbReference>
<dbReference type="GO" id="GO:0043066">
    <property type="term" value="P:negative regulation of apoptotic process"/>
    <property type="evidence" value="ECO:0007669"/>
    <property type="project" value="TreeGrafter"/>
</dbReference>
<feature type="compositionally biased region" description="Basic and acidic residues" evidence="12">
    <location>
        <begin position="42"/>
        <end position="51"/>
    </location>
</feature>
<dbReference type="InterPro" id="IPR017441">
    <property type="entry name" value="Protein_kinase_ATP_BS"/>
</dbReference>
<accession>A0A9W7TW10</accession>
<evidence type="ECO:0000313" key="14">
    <source>
        <dbReference type="EMBL" id="KAI7803633.1"/>
    </source>
</evidence>
<dbReference type="GO" id="GO:0005524">
    <property type="term" value="F:ATP binding"/>
    <property type="evidence" value="ECO:0007669"/>
    <property type="project" value="UniProtKB-UniRule"/>
</dbReference>
<evidence type="ECO:0000256" key="3">
    <source>
        <dbReference type="ARBA" id="ARBA00022527"/>
    </source>
</evidence>
<evidence type="ECO:0000256" key="8">
    <source>
        <dbReference type="ARBA" id="ARBA00047899"/>
    </source>
</evidence>
<dbReference type="Gene3D" id="1.10.510.10">
    <property type="entry name" value="Transferase(Phosphotransferase) domain 1"/>
    <property type="match status" value="1"/>
</dbReference>
<dbReference type="PANTHER" id="PTHR22984:SF11">
    <property type="entry name" value="AURORA KINASE-RELATED"/>
    <property type="match status" value="1"/>
</dbReference>
<gene>
    <name evidence="14" type="ORF">IRJ41_009356</name>
</gene>
<evidence type="ECO:0000259" key="13">
    <source>
        <dbReference type="PROSITE" id="PS50011"/>
    </source>
</evidence>
<dbReference type="InterPro" id="IPR000719">
    <property type="entry name" value="Prot_kinase_dom"/>
</dbReference>
<evidence type="ECO:0000256" key="7">
    <source>
        <dbReference type="ARBA" id="ARBA00022840"/>
    </source>
</evidence>
<comment type="catalytic activity">
    <reaction evidence="9">
        <text>L-seryl-[protein] + ATP = O-phospho-L-seryl-[protein] + ADP + H(+)</text>
        <dbReference type="Rhea" id="RHEA:17989"/>
        <dbReference type="Rhea" id="RHEA-COMP:9863"/>
        <dbReference type="Rhea" id="RHEA-COMP:11604"/>
        <dbReference type="ChEBI" id="CHEBI:15378"/>
        <dbReference type="ChEBI" id="CHEBI:29999"/>
        <dbReference type="ChEBI" id="CHEBI:30616"/>
        <dbReference type="ChEBI" id="CHEBI:83421"/>
        <dbReference type="ChEBI" id="CHEBI:456216"/>
        <dbReference type="EC" id="2.7.11.1"/>
    </reaction>
</comment>
<keyword evidence="15" id="KW-1185">Reference proteome</keyword>
<evidence type="ECO:0000256" key="9">
    <source>
        <dbReference type="ARBA" id="ARBA00048679"/>
    </source>
</evidence>
<evidence type="ECO:0000256" key="10">
    <source>
        <dbReference type="PROSITE-ProRule" id="PRU10141"/>
    </source>
</evidence>
<dbReference type="InterPro" id="IPR008271">
    <property type="entry name" value="Ser/Thr_kinase_AS"/>
</dbReference>
<dbReference type="InterPro" id="IPR011009">
    <property type="entry name" value="Kinase-like_dom_sf"/>
</dbReference>
<evidence type="ECO:0000256" key="5">
    <source>
        <dbReference type="ARBA" id="ARBA00022741"/>
    </source>
</evidence>
<keyword evidence="3 11" id="KW-0723">Serine/threonine-protein kinase</keyword>
<protein>
    <recommendedName>
        <fullName evidence="2">non-specific serine/threonine protein kinase</fullName>
        <ecNumber evidence="2">2.7.11.1</ecNumber>
    </recommendedName>
</protein>
<dbReference type="SUPFAM" id="SSF56112">
    <property type="entry name" value="Protein kinase-like (PK-like)"/>
    <property type="match status" value="1"/>
</dbReference>
<evidence type="ECO:0000256" key="2">
    <source>
        <dbReference type="ARBA" id="ARBA00012513"/>
    </source>
</evidence>
<dbReference type="EC" id="2.7.11.1" evidence="2"/>
<feature type="domain" description="Protein kinase" evidence="13">
    <location>
        <begin position="159"/>
        <end position="448"/>
    </location>
</feature>
<dbReference type="PROSITE" id="PS00107">
    <property type="entry name" value="PROTEIN_KINASE_ATP"/>
    <property type="match status" value="1"/>
</dbReference>
<keyword evidence="4" id="KW-0808">Transferase</keyword>
<dbReference type="PANTHER" id="PTHR22984">
    <property type="entry name" value="SERINE/THREONINE-PROTEIN KINASE PIM"/>
    <property type="match status" value="1"/>
</dbReference>
<dbReference type="GO" id="GO:0007346">
    <property type="term" value="P:regulation of mitotic cell cycle"/>
    <property type="evidence" value="ECO:0007669"/>
    <property type="project" value="TreeGrafter"/>
</dbReference>
<dbReference type="Proteomes" id="UP001059041">
    <property type="component" value="Linkage Group LG11"/>
</dbReference>
<dbReference type="PROSITE" id="PS50011">
    <property type="entry name" value="PROTEIN_KINASE_DOM"/>
    <property type="match status" value="1"/>
</dbReference>
<evidence type="ECO:0000313" key="15">
    <source>
        <dbReference type="Proteomes" id="UP001059041"/>
    </source>
</evidence>
<dbReference type="EMBL" id="JAFHDT010000011">
    <property type="protein sequence ID" value="KAI7803633.1"/>
    <property type="molecule type" value="Genomic_DNA"/>
</dbReference>
<feature type="compositionally biased region" description="Basic and acidic residues" evidence="12">
    <location>
        <begin position="1"/>
        <end position="18"/>
    </location>
</feature>
<dbReference type="GO" id="GO:0005737">
    <property type="term" value="C:cytoplasm"/>
    <property type="evidence" value="ECO:0007669"/>
    <property type="project" value="TreeGrafter"/>
</dbReference>
<dbReference type="InterPro" id="IPR051138">
    <property type="entry name" value="PIM_Ser/Thr_kinase"/>
</dbReference>
<comment type="catalytic activity">
    <reaction evidence="8">
        <text>L-threonyl-[protein] + ATP = O-phospho-L-threonyl-[protein] + ADP + H(+)</text>
        <dbReference type="Rhea" id="RHEA:46608"/>
        <dbReference type="Rhea" id="RHEA-COMP:11060"/>
        <dbReference type="Rhea" id="RHEA-COMP:11605"/>
        <dbReference type="ChEBI" id="CHEBI:15378"/>
        <dbReference type="ChEBI" id="CHEBI:30013"/>
        <dbReference type="ChEBI" id="CHEBI:30616"/>
        <dbReference type="ChEBI" id="CHEBI:61977"/>
        <dbReference type="ChEBI" id="CHEBI:456216"/>
        <dbReference type="EC" id="2.7.11.1"/>
    </reaction>
</comment>
<keyword evidence="7 10" id="KW-0067">ATP-binding</keyword>
<organism evidence="14 15">
    <name type="scientific">Triplophysa rosa</name>
    <name type="common">Cave loach</name>
    <dbReference type="NCBI Taxonomy" id="992332"/>
    <lineage>
        <taxon>Eukaryota</taxon>
        <taxon>Metazoa</taxon>
        <taxon>Chordata</taxon>
        <taxon>Craniata</taxon>
        <taxon>Vertebrata</taxon>
        <taxon>Euteleostomi</taxon>
        <taxon>Actinopterygii</taxon>
        <taxon>Neopterygii</taxon>
        <taxon>Teleostei</taxon>
        <taxon>Ostariophysi</taxon>
        <taxon>Cypriniformes</taxon>
        <taxon>Nemacheilidae</taxon>
        <taxon>Triplophysa</taxon>
    </lineage>
</organism>
<dbReference type="GO" id="GO:0004674">
    <property type="term" value="F:protein serine/threonine kinase activity"/>
    <property type="evidence" value="ECO:0007669"/>
    <property type="project" value="UniProtKB-KW"/>
</dbReference>
<dbReference type="PROSITE" id="PS00108">
    <property type="entry name" value="PROTEIN_KINASE_ST"/>
    <property type="match status" value="1"/>
</dbReference>
<feature type="compositionally biased region" description="Basic and acidic residues" evidence="12">
    <location>
        <begin position="121"/>
        <end position="133"/>
    </location>
</feature>
<proteinExistence type="inferred from homology"/>
<evidence type="ECO:0000256" key="11">
    <source>
        <dbReference type="RuleBase" id="RU000304"/>
    </source>
</evidence>
<sequence>MASSGSEKRASRYLHRTESTPCEGNKRYRSRSPLTRSDQEDEARKSSDRFPEPLSKPSQSKRESVFTPLSFELQASPVSSSKCDRVKKRGSTGLSQKGCAPERKKRPCSSFSSQRAVPQKRKVEEHQDGEHPQKKLRKENPPSPSSTTPGFRAMEGLPYLQGPKLGEGGFGTVYAGTRISDGLQVAIKYVSKELAKKEHLSILQGSIPLEVALLLHVSAPPACPNIVRLLEWFEQPKHYALILERPDPCEDLVEFSNRSEDTDEEMAKDVILQLINALKHCESRGVLHRDVKPENILVCTDTREVKLLDFGCGDFLMSNYKNFAGTIVYAPPELFHFRRYHAGPTTVWSVGITLYEILSGSVPFSGIMEIIKNEPVLPDFLSKGKIKIKRLNKGVICSSVLLKTRTISSTSEQLHRTSSQRAVHIKFYGSIPKEVYSREKEERSPCCF</sequence>
<evidence type="ECO:0000256" key="12">
    <source>
        <dbReference type="SAM" id="MobiDB-lite"/>
    </source>
</evidence>
<evidence type="ECO:0000256" key="4">
    <source>
        <dbReference type="ARBA" id="ARBA00022679"/>
    </source>
</evidence>